<evidence type="ECO:0000259" key="1">
    <source>
        <dbReference type="Pfam" id="PF03061"/>
    </source>
</evidence>
<dbReference type="CDD" id="cd03443">
    <property type="entry name" value="PaaI_thioesterase"/>
    <property type="match status" value="1"/>
</dbReference>
<dbReference type="PANTHER" id="PTHR43240">
    <property type="entry name" value="1,4-DIHYDROXY-2-NAPHTHOYL-COA THIOESTERASE 1"/>
    <property type="match status" value="1"/>
</dbReference>
<feature type="domain" description="Thioesterase" evidence="1">
    <location>
        <begin position="57"/>
        <end position="133"/>
    </location>
</feature>
<dbReference type="Gene3D" id="3.10.129.10">
    <property type="entry name" value="Hotdog Thioesterase"/>
    <property type="match status" value="1"/>
</dbReference>
<protein>
    <submittedName>
        <fullName evidence="2">PaaI family thioesterase</fullName>
    </submittedName>
</protein>
<evidence type="ECO:0000313" key="2">
    <source>
        <dbReference type="EMBL" id="MCM8556926.1"/>
    </source>
</evidence>
<dbReference type="GO" id="GO:0061522">
    <property type="term" value="F:1,4-dihydroxy-2-naphthoyl-CoA thioesterase activity"/>
    <property type="evidence" value="ECO:0007669"/>
    <property type="project" value="TreeGrafter"/>
</dbReference>
<dbReference type="AlphaFoldDB" id="A0A9X2EGG2"/>
<dbReference type="PANTHER" id="PTHR43240:SF7">
    <property type="entry name" value="BLR7284 PROTEIN"/>
    <property type="match status" value="1"/>
</dbReference>
<accession>A0A9X2EGG2</accession>
<evidence type="ECO:0000313" key="3">
    <source>
        <dbReference type="Proteomes" id="UP001155128"/>
    </source>
</evidence>
<dbReference type="SUPFAM" id="SSF54637">
    <property type="entry name" value="Thioesterase/thiol ester dehydrase-isomerase"/>
    <property type="match status" value="1"/>
</dbReference>
<dbReference type="InterPro" id="IPR029069">
    <property type="entry name" value="HotDog_dom_sf"/>
</dbReference>
<proteinExistence type="predicted"/>
<dbReference type="RefSeq" id="WP_252112545.1">
    <property type="nucleotide sequence ID" value="NZ_JAMSHT010000001.1"/>
</dbReference>
<organism evidence="2 3">
    <name type="scientific">Sphingomicrobium sediminis</name>
    <dbReference type="NCBI Taxonomy" id="2950949"/>
    <lineage>
        <taxon>Bacteria</taxon>
        <taxon>Pseudomonadati</taxon>
        <taxon>Pseudomonadota</taxon>
        <taxon>Alphaproteobacteria</taxon>
        <taxon>Sphingomonadales</taxon>
        <taxon>Sphingomonadaceae</taxon>
        <taxon>Sphingomicrobium</taxon>
    </lineage>
</organism>
<name>A0A9X2EGG2_9SPHN</name>
<dbReference type="GO" id="GO:0005829">
    <property type="term" value="C:cytosol"/>
    <property type="evidence" value="ECO:0007669"/>
    <property type="project" value="TreeGrafter"/>
</dbReference>
<sequence>MSDPDLRDVFDIKKMLELAGTVGHGKAVGYAYEDHGDDWVAMRLDPHERLVGVEEKGILASGAIVSLLDACGGGAVWNRLGAFRPIATIDLRIDYLRPATLETPVIARCECYKLTKSVAFVRGNASLEGGEELANVAGTYIVKP</sequence>
<dbReference type="Proteomes" id="UP001155128">
    <property type="component" value="Unassembled WGS sequence"/>
</dbReference>
<dbReference type="Pfam" id="PF03061">
    <property type="entry name" value="4HBT"/>
    <property type="match status" value="1"/>
</dbReference>
<reference evidence="2" key="1">
    <citation type="submission" date="2022-06" db="EMBL/GenBank/DDBJ databases">
        <title>Sphingomicrobium sedimins sp. nov., a marine bacterium isolated from tidal flat.</title>
        <authorList>
            <person name="Kim C.-H."/>
            <person name="Yoo Y."/>
            <person name="Kim J.-J."/>
        </authorList>
    </citation>
    <scope>NUCLEOTIDE SEQUENCE</scope>
    <source>
        <strain evidence="2">GRR-S6-50</strain>
    </source>
</reference>
<comment type="caution">
    <text evidence="2">The sequence shown here is derived from an EMBL/GenBank/DDBJ whole genome shotgun (WGS) entry which is preliminary data.</text>
</comment>
<dbReference type="InterPro" id="IPR006683">
    <property type="entry name" value="Thioestr_dom"/>
</dbReference>
<gene>
    <name evidence="2" type="ORF">NDO55_03730</name>
</gene>
<keyword evidence="3" id="KW-1185">Reference proteome</keyword>
<dbReference type="EMBL" id="JAMSHT010000001">
    <property type="protein sequence ID" value="MCM8556926.1"/>
    <property type="molecule type" value="Genomic_DNA"/>
</dbReference>